<reference evidence="2 3" key="1">
    <citation type="submission" date="2018-08" db="EMBL/GenBank/DDBJ databases">
        <title>Thalassotalea euphylliae genome.</title>
        <authorList>
            <person name="Summers S."/>
            <person name="Rice S.A."/>
            <person name="Freckelton M.L."/>
            <person name="Nedved B.T."/>
            <person name="Hadfield M.G."/>
        </authorList>
    </citation>
    <scope>NUCLEOTIDE SEQUENCE [LARGE SCALE GENOMIC DNA]</scope>
    <source>
        <strain evidence="2 3">H2</strain>
    </source>
</reference>
<comment type="caution">
    <text evidence="2">The sequence shown here is derived from an EMBL/GenBank/DDBJ whole genome shotgun (WGS) entry which is preliminary data.</text>
</comment>
<gene>
    <name evidence="2" type="ORF">DXX92_17765</name>
</gene>
<evidence type="ECO:0000313" key="3">
    <source>
        <dbReference type="Proteomes" id="UP000256999"/>
    </source>
</evidence>
<name>A0A3E0UJD7_9GAMM</name>
<evidence type="ECO:0000256" key="1">
    <source>
        <dbReference type="SAM" id="SignalP"/>
    </source>
</evidence>
<dbReference type="AlphaFoldDB" id="A0A3E0UJD7"/>
<dbReference type="Proteomes" id="UP000256999">
    <property type="component" value="Unassembled WGS sequence"/>
</dbReference>
<feature type="signal peptide" evidence="1">
    <location>
        <begin position="1"/>
        <end position="22"/>
    </location>
</feature>
<dbReference type="InterPro" id="IPR013424">
    <property type="entry name" value="Ice-binding_C"/>
</dbReference>
<dbReference type="EMBL" id="QUOV01000001">
    <property type="protein sequence ID" value="REL37010.1"/>
    <property type="molecule type" value="Genomic_DNA"/>
</dbReference>
<evidence type="ECO:0000313" key="2">
    <source>
        <dbReference type="EMBL" id="REL37010.1"/>
    </source>
</evidence>
<keyword evidence="1" id="KW-0732">Signal</keyword>
<dbReference type="NCBIfam" id="TIGR02595">
    <property type="entry name" value="PEP_CTERM"/>
    <property type="match status" value="1"/>
</dbReference>
<sequence length="262" mass="28361">MNKFTKLALPLVFSTIVTTANAGLISGTHEFQNDFGQAQQVELQDLEWLSLDSTFGIARLDIENQSWTDNNGAIWQADDWRFATRQETNTLLNSLSGGLVDGYSVSNFYGATWFAENFGTKSIFSNNFNDAQIAWFNYGATNACSDDSARTCQGQIRAYADAKDPSSTVGLPASQNILTGNIFSSIFDPLNHAGVGYIAENDGAEFGLRSSATTSTISERHFAVANLLVRNAPVDVPEPAPIGLLASALIGLGIMRKRSVQK</sequence>
<dbReference type="RefSeq" id="WP_116002006.1">
    <property type="nucleotide sequence ID" value="NZ_QUOV01000001.1"/>
</dbReference>
<protein>
    <submittedName>
        <fullName evidence="2">PEP-CTERM sorting domain-containing protein</fullName>
    </submittedName>
</protein>
<accession>A0A3E0UJD7</accession>
<organism evidence="2 3">
    <name type="scientific">Thalassotalea euphylliae</name>
    <dbReference type="NCBI Taxonomy" id="1655234"/>
    <lineage>
        <taxon>Bacteria</taxon>
        <taxon>Pseudomonadati</taxon>
        <taxon>Pseudomonadota</taxon>
        <taxon>Gammaproteobacteria</taxon>
        <taxon>Alteromonadales</taxon>
        <taxon>Colwelliaceae</taxon>
        <taxon>Thalassotalea</taxon>
    </lineage>
</organism>
<proteinExistence type="predicted"/>
<dbReference type="OrthoDB" id="9769473at2"/>
<feature type="chain" id="PRO_5017723168" evidence="1">
    <location>
        <begin position="23"/>
        <end position="262"/>
    </location>
</feature>